<dbReference type="AlphaFoldDB" id="A0A812R043"/>
<dbReference type="SUPFAM" id="SSF52540">
    <property type="entry name" value="P-loop containing nucleoside triphosphate hydrolases"/>
    <property type="match status" value="1"/>
</dbReference>
<evidence type="ECO:0000313" key="1">
    <source>
        <dbReference type="EMBL" id="CAE7413469.1"/>
    </source>
</evidence>
<dbReference type="OrthoDB" id="421231at2759"/>
<accession>A0A812R043</accession>
<gene>
    <name evidence="1" type="ORF">SNAT2548_LOCUS22489</name>
</gene>
<dbReference type="Proteomes" id="UP000604046">
    <property type="component" value="Unassembled WGS sequence"/>
</dbReference>
<protein>
    <recommendedName>
        <fullName evidence="3">Sulfotransferase domain-containing protein</fullName>
    </recommendedName>
</protein>
<dbReference type="EMBL" id="CAJNDS010002290">
    <property type="protein sequence ID" value="CAE7413469.1"/>
    <property type="molecule type" value="Genomic_DNA"/>
</dbReference>
<evidence type="ECO:0008006" key="3">
    <source>
        <dbReference type="Google" id="ProtNLM"/>
    </source>
</evidence>
<keyword evidence="2" id="KW-1185">Reference proteome</keyword>
<reference evidence="1" key="1">
    <citation type="submission" date="2021-02" db="EMBL/GenBank/DDBJ databases">
        <authorList>
            <person name="Dougan E. K."/>
            <person name="Rhodes N."/>
            <person name="Thang M."/>
            <person name="Chan C."/>
        </authorList>
    </citation>
    <scope>NUCLEOTIDE SEQUENCE</scope>
</reference>
<proteinExistence type="predicted"/>
<sequence length="466" mass="52715">MALNGLSHMREAVVEVCRTSCSGWQGQRVELSGISRKLWQCGPAPDEPQVECQGRTRVSLGCAWQSCVDWASGSCNQTAWCIHGPTPFGLVPTKARFQRCGPCFRWASELRQRAWQDHINVDPLLAKITQQSLIDLPADIKQESWRRPRDERQLAVSFLVYSKTGRNFVRFFLSQVSGPHLGHKGCWSTREVLSRRLQLPQISRLPVVKPYCKLRRIHILPWSKPHVIRVSTHGPTSAVIRPMPANSRMVHMYRDPARWIVSYFRYLSGIQSVFHENPAWHTVTSLALNAEELSLRSLQDLPAACRGLCTFYDLLNAVAPEAGVLLTSRVIRAEVQLMAKVFKKTANDPRVLHLSVDHLHLNYYKTMRCMLRFLRCTGHPVSGSCNQLVGTLRKRGLAPTDDGSDIRAHARYRRHATFNKHNNSRLRALVMSVPAWAPGLARFRSLAASTSKRQAALFGCPLRLPP</sequence>
<dbReference type="InterPro" id="IPR027417">
    <property type="entry name" value="P-loop_NTPase"/>
</dbReference>
<name>A0A812R043_9DINO</name>
<organism evidence="1 2">
    <name type="scientific">Symbiodinium natans</name>
    <dbReference type="NCBI Taxonomy" id="878477"/>
    <lineage>
        <taxon>Eukaryota</taxon>
        <taxon>Sar</taxon>
        <taxon>Alveolata</taxon>
        <taxon>Dinophyceae</taxon>
        <taxon>Suessiales</taxon>
        <taxon>Symbiodiniaceae</taxon>
        <taxon>Symbiodinium</taxon>
    </lineage>
</organism>
<evidence type="ECO:0000313" key="2">
    <source>
        <dbReference type="Proteomes" id="UP000604046"/>
    </source>
</evidence>
<comment type="caution">
    <text evidence="1">The sequence shown here is derived from an EMBL/GenBank/DDBJ whole genome shotgun (WGS) entry which is preliminary data.</text>
</comment>
<dbReference type="Gene3D" id="3.40.50.300">
    <property type="entry name" value="P-loop containing nucleotide triphosphate hydrolases"/>
    <property type="match status" value="1"/>
</dbReference>